<dbReference type="Proteomes" id="UP000248889">
    <property type="component" value="Unassembled WGS sequence"/>
</dbReference>
<organism evidence="5 6">
    <name type="scientific">Streptacidiphilus pinicola</name>
    <dbReference type="NCBI Taxonomy" id="2219663"/>
    <lineage>
        <taxon>Bacteria</taxon>
        <taxon>Bacillati</taxon>
        <taxon>Actinomycetota</taxon>
        <taxon>Actinomycetes</taxon>
        <taxon>Kitasatosporales</taxon>
        <taxon>Streptomycetaceae</taxon>
        <taxon>Streptacidiphilus</taxon>
    </lineage>
</organism>
<keyword evidence="4" id="KW-0812">Transmembrane</keyword>
<dbReference type="Gene3D" id="3.40.710.10">
    <property type="entry name" value="DD-peptidase/beta-lactamase superfamily"/>
    <property type="match status" value="2"/>
</dbReference>
<dbReference type="PRINTS" id="PR00922">
    <property type="entry name" value="DADACBPTASE3"/>
</dbReference>
<accession>A0A2X0IR18</accession>
<keyword evidence="5" id="KW-0645">Protease</keyword>
<dbReference type="RefSeq" id="WP_111498593.1">
    <property type="nucleotide sequence ID" value="NZ_QKYN01000001.1"/>
</dbReference>
<evidence type="ECO:0000313" key="6">
    <source>
        <dbReference type="Proteomes" id="UP000248889"/>
    </source>
</evidence>
<dbReference type="GO" id="GO:0006508">
    <property type="term" value="P:proteolysis"/>
    <property type="evidence" value="ECO:0007669"/>
    <property type="project" value="InterPro"/>
</dbReference>
<dbReference type="EMBL" id="QKYN01000001">
    <property type="protein sequence ID" value="RAG87672.1"/>
    <property type="molecule type" value="Genomic_DNA"/>
</dbReference>
<sequence length="555" mass="55008">MGNWADRGTRTFAAARRYAAQTARQAAQQTAERTAPVRASVRRTTLQVAQRTAERTGPVRVSALRSARRVGRRYAYAPTRWVVGVAAGSGLVLAVVSIAAAGPWQGGQRASDAALAAGHPVAAAHHPGHPPAPRPAGPAWHDAADVLAPAGAAGTLPTGAGLGGALAGALADPALGKVTASVVDVSDGRTLYSVGADQDQEPASTNKIATATAALSLLGPDHRFTTEVVGDASTGLTLVGGGDPTLSASTGPDSLTALAAATAAALHAAAAASPSASPSSGTHHVSLHYDISLFSQPALHPIGVNDNIALVQALTSDEGRLDPTSTENAPRYADPAAHAASVFAAALAADGVDVDTAPTQATAPAHAPVLAQVQSGPLSGIVERMLTESDNDVAEALGHAVALASGKPATFTDAAASVTARLSQLGVRLGATHLSDSSGLSSADGIPAAVLTQLLVLDASPAHPELRSVLSGLPIAGFTGTLDNRYGGDGSEAGLGVVRAKTGTLSTVNTLAGLVVDRSGRLLAFAFMSNGGGGADAARAALDRLAAGVATCGCD</sequence>
<evidence type="ECO:0000313" key="5">
    <source>
        <dbReference type="EMBL" id="RAG87672.1"/>
    </source>
</evidence>
<dbReference type="InterPro" id="IPR012338">
    <property type="entry name" value="Beta-lactam/transpept-like"/>
</dbReference>
<reference evidence="5 6" key="1">
    <citation type="submission" date="2018-06" db="EMBL/GenBank/DDBJ databases">
        <title>Streptacidiphilus pinicola sp. nov., isolated from pine grove soil.</title>
        <authorList>
            <person name="Roh S.G."/>
            <person name="Park S."/>
            <person name="Kim M.-K."/>
            <person name="Yun B.-R."/>
            <person name="Park J."/>
            <person name="Kim M.J."/>
            <person name="Kim Y.S."/>
            <person name="Kim S.B."/>
        </authorList>
    </citation>
    <scope>NUCLEOTIDE SEQUENCE [LARGE SCALE GENOMIC DNA]</scope>
    <source>
        <strain evidence="5 6">MMS16-CNU450</strain>
    </source>
</reference>
<keyword evidence="4" id="KW-1133">Transmembrane helix</keyword>
<gene>
    <name evidence="5" type="primary">dacB</name>
    <name evidence="5" type="ORF">DN069_00080</name>
</gene>
<feature type="transmembrane region" description="Helical" evidence="4">
    <location>
        <begin position="81"/>
        <end position="104"/>
    </location>
</feature>
<feature type="region of interest" description="Disordered" evidence="3">
    <location>
        <begin position="122"/>
        <end position="141"/>
    </location>
</feature>
<protein>
    <submittedName>
        <fullName evidence="5">D-alanyl-D-alanine carboxypeptidase/D-alanyl-D-alanine-endopeptidase</fullName>
    </submittedName>
</protein>
<comment type="similarity">
    <text evidence="1">Belongs to the peptidase S13 family.</text>
</comment>
<dbReference type="GO" id="GO:0000270">
    <property type="term" value="P:peptidoglycan metabolic process"/>
    <property type="evidence" value="ECO:0007669"/>
    <property type="project" value="TreeGrafter"/>
</dbReference>
<evidence type="ECO:0000256" key="1">
    <source>
        <dbReference type="ARBA" id="ARBA00006096"/>
    </source>
</evidence>
<keyword evidence="4" id="KW-0472">Membrane</keyword>
<evidence type="ECO:0000256" key="4">
    <source>
        <dbReference type="SAM" id="Phobius"/>
    </source>
</evidence>
<dbReference type="OrthoDB" id="56883at2"/>
<keyword evidence="2" id="KW-0378">Hydrolase</keyword>
<evidence type="ECO:0000256" key="2">
    <source>
        <dbReference type="ARBA" id="ARBA00022801"/>
    </source>
</evidence>
<dbReference type="SUPFAM" id="SSF56601">
    <property type="entry name" value="beta-lactamase/transpeptidase-like"/>
    <property type="match status" value="1"/>
</dbReference>
<keyword evidence="6" id="KW-1185">Reference proteome</keyword>
<comment type="caution">
    <text evidence="5">The sequence shown here is derived from an EMBL/GenBank/DDBJ whole genome shotgun (WGS) entry which is preliminary data.</text>
</comment>
<evidence type="ECO:0000256" key="3">
    <source>
        <dbReference type="SAM" id="MobiDB-lite"/>
    </source>
</evidence>
<name>A0A2X0IR18_9ACTN</name>
<proteinExistence type="inferred from homology"/>
<dbReference type="AlphaFoldDB" id="A0A2X0IR18"/>
<dbReference type="PANTHER" id="PTHR30023:SF0">
    <property type="entry name" value="PENICILLIN-SENSITIVE CARBOXYPEPTIDASE A"/>
    <property type="match status" value="1"/>
</dbReference>
<dbReference type="PANTHER" id="PTHR30023">
    <property type="entry name" value="D-ALANYL-D-ALANINE CARBOXYPEPTIDASE"/>
    <property type="match status" value="1"/>
</dbReference>
<keyword evidence="5" id="KW-0121">Carboxypeptidase</keyword>
<dbReference type="NCBIfam" id="TIGR00666">
    <property type="entry name" value="PBP4"/>
    <property type="match status" value="1"/>
</dbReference>
<dbReference type="Pfam" id="PF02113">
    <property type="entry name" value="Peptidase_S13"/>
    <property type="match status" value="2"/>
</dbReference>
<dbReference type="GO" id="GO:0004185">
    <property type="term" value="F:serine-type carboxypeptidase activity"/>
    <property type="evidence" value="ECO:0007669"/>
    <property type="project" value="InterPro"/>
</dbReference>
<dbReference type="InterPro" id="IPR000667">
    <property type="entry name" value="Peptidase_S13"/>
</dbReference>